<dbReference type="GO" id="GO:0000444">
    <property type="term" value="C:MIS12/MIND type complex"/>
    <property type="evidence" value="ECO:0007669"/>
    <property type="project" value="TreeGrafter"/>
</dbReference>
<feature type="compositionally biased region" description="Basic and acidic residues" evidence="1">
    <location>
        <begin position="89"/>
        <end position="99"/>
    </location>
</feature>
<proteinExistence type="predicted"/>
<evidence type="ECO:0000313" key="3">
    <source>
        <dbReference type="Proteomes" id="UP000288859"/>
    </source>
</evidence>
<feature type="region of interest" description="Disordered" evidence="1">
    <location>
        <begin position="46"/>
        <end position="112"/>
    </location>
</feature>
<feature type="compositionally biased region" description="Polar residues" evidence="1">
    <location>
        <begin position="72"/>
        <end position="88"/>
    </location>
</feature>
<gene>
    <name evidence="2" type="ORF">B0A52_00660</name>
</gene>
<name>A0A438NHV3_EXOME</name>
<accession>A0A438NHV3</accession>
<dbReference type="EMBL" id="NAJM01000002">
    <property type="protein sequence ID" value="RVX75307.1"/>
    <property type="molecule type" value="Genomic_DNA"/>
</dbReference>
<comment type="caution">
    <text evidence="2">The sequence shown here is derived from an EMBL/GenBank/DDBJ whole genome shotgun (WGS) entry which is preliminary data.</text>
</comment>
<dbReference type="OrthoDB" id="2135762at2759"/>
<evidence type="ECO:0000256" key="1">
    <source>
        <dbReference type="SAM" id="MobiDB-lite"/>
    </source>
</evidence>
<sequence length="324" mass="35992">MEVSPGIHPRPSPNPHHRKIELQSIQDLTYLQQNLSASARQKLDLHFPPSAYRSQAKSQPATFISLDGVRPRNSSDTSDPNHPVTSSPESDRKRKRDQEDTGEENDAEHDPLRARVKSLVDAFIFRTWTSAAQNVTVNGLDAELPVTPYQSTLTQDTGTAKESSAPALEREGVDFTYEAYDSRSQLRLASLYGELELLTAQVSRLRRTAPAQGANTYAMALRAEIDKDEAEYEAQHGSTNTMPAKNEMLNQDDVWNALGLKPLRNGWQDDVQRNYSRAVEELVGLAGGKNDPENTGTERWRAGSSLTGTVGKVERARTVAMEFE</sequence>
<organism evidence="2 3">
    <name type="scientific">Exophiala mesophila</name>
    <name type="common">Black yeast-like fungus</name>
    <dbReference type="NCBI Taxonomy" id="212818"/>
    <lineage>
        <taxon>Eukaryota</taxon>
        <taxon>Fungi</taxon>
        <taxon>Dikarya</taxon>
        <taxon>Ascomycota</taxon>
        <taxon>Pezizomycotina</taxon>
        <taxon>Eurotiomycetes</taxon>
        <taxon>Chaetothyriomycetidae</taxon>
        <taxon>Chaetothyriales</taxon>
        <taxon>Herpotrichiellaceae</taxon>
        <taxon>Exophiala</taxon>
    </lineage>
</organism>
<dbReference type="GO" id="GO:0000070">
    <property type="term" value="P:mitotic sister chromatid segregation"/>
    <property type="evidence" value="ECO:0007669"/>
    <property type="project" value="InterPro"/>
</dbReference>
<feature type="compositionally biased region" description="Polar residues" evidence="1">
    <location>
        <begin position="52"/>
        <end position="62"/>
    </location>
</feature>
<evidence type="ECO:0000313" key="2">
    <source>
        <dbReference type="EMBL" id="RVX75307.1"/>
    </source>
</evidence>
<dbReference type="PANTHER" id="PTHR31749:SF3">
    <property type="entry name" value="KINETOCHORE-ASSOCIATED PROTEIN NSL1 HOMOLOG"/>
    <property type="match status" value="1"/>
</dbReference>
<dbReference type="Pfam" id="PF08641">
    <property type="entry name" value="Mis14"/>
    <property type="match status" value="1"/>
</dbReference>
<dbReference type="Proteomes" id="UP000288859">
    <property type="component" value="Unassembled WGS sequence"/>
</dbReference>
<protein>
    <submittedName>
        <fullName evidence="2">Uncharacterized protein</fullName>
    </submittedName>
</protein>
<reference evidence="2 3" key="1">
    <citation type="submission" date="2017-03" db="EMBL/GenBank/DDBJ databases">
        <title>Genomes of endolithic fungi from Antarctica.</title>
        <authorList>
            <person name="Coleine C."/>
            <person name="Masonjones S."/>
            <person name="Stajich J.E."/>
        </authorList>
    </citation>
    <scope>NUCLEOTIDE SEQUENCE [LARGE SCALE GENOMIC DNA]</scope>
    <source>
        <strain evidence="2 3">CCFEE 6314</strain>
    </source>
</reference>
<dbReference type="VEuPathDB" id="FungiDB:PV10_00145"/>
<dbReference type="AlphaFoldDB" id="A0A438NHV3"/>
<dbReference type="InterPro" id="IPR013950">
    <property type="entry name" value="Mis14/Nsl1"/>
</dbReference>
<dbReference type="PANTHER" id="PTHR31749">
    <property type="entry name" value="KINETOCHORE-ASSOCIATED PROTEIN NSL1 HOMOLOG"/>
    <property type="match status" value="1"/>
</dbReference>